<dbReference type="KEGG" id="ghi:107915462"/>
<gene>
    <name evidence="8" type="primary">LOC107915462</name>
</gene>
<evidence type="ECO:0000256" key="5">
    <source>
        <dbReference type="PROSITE-ProRule" id="PRU00047"/>
    </source>
</evidence>
<dbReference type="Pfam" id="PF00098">
    <property type="entry name" value="zf-CCHC"/>
    <property type="match status" value="1"/>
</dbReference>
<sequence>MVFTEKDRFKSFLLGLNREIRVYLVAQNTELFDELIEEAKSVEETLAEQAYSIVVEIGGCFKCGSKEHFLKDCPNRVEVSQTQSSSPISSLTRGRGRGIGNGRPVGQRIVAHTVASQLESECPARVYAVRELEDQDTPDVIVEFPFYDFDVILGMDWLTEHKVKVEFEMKQITLRNSNGLEIVVVELPGLPPESELEFGIEPYPGTAPMSTTPYRMFSKCEFWLKEVMLLGHVVWVDGICVDPKNIEVILVWKPLRSVTKVRKFLGLDVYYRRFVERFSFTATPLMKLVQKNVVFEWTDKRQKSFKQLKAVLIQLEAGKDFMV</sequence>
<evidence type="ECO:0000256" key="3">
    <source>
        <dbReference type="ARBA" id="ARBA00022722"/>
    </source>
</evidence>
<reference evidence="8" key="2">
    <citation type="submission" date="2025-08" db="UniProtKB">
        <authorList>
            <consortium name="RefSeq"/>
        </authorList>
    </citation>
    <scope>IDENTIFICATION</scope>
</reference>
<dbReference type="InterPro" id="IPR036875">
    <property type="entry name" value="Znf_CCHC_sf"/>
</dbReference>
<dbReference type="Gene3D" id="3.30.70.270">
    <property type="match status" value="1"/>
</dbReference>
<dbReference type="GO" id="GO:0016779">
    <property type="term" value="F:nucleotidyltransferase activity"/>
    <property type="evidence" value="ECO:0007669"/>
    <property type="project" value="UniProtKB-KW"/>
</dbReference>
<accession>A0A1U8KC88</accession>
<evidence type="ECO:0000313" key="7">
    <source>
        <dbReference type="Proteomes" id="UP000818029"/>
    </source>
</evidence>
<dbReference type="Proteomes" id="UP000818029">
    <property type="component" value="Chromosome D10"/>
</dbReference>
<feature type="domain" description="CCHC-type" evidence="6">
    <location>
        <begin position="60"/>
        <end position="75"/>
    </location>
</feature>
<keyword evidence="4" id="KW-0255">Endonuclease</keyword>
<dbReference type="PaxDb" id="3635-A0A1U8KC88"/>
<dbReference type="InterPro" id="IPR050951">
    <property type="entry name" value="Retrovirus_Pol_polyprotein"/>
</dbReference>
<keyword evidence="7" id="KW-1185">Reference proteome</keyword>
<dbReference type="GO" id="GO:0008270">
    <property type="term" value="F:zinc ion binding"/>
    <property type="evidence" value="ECO:0007669"/>
    <property type="project" value="UniProtKB-KW"/>
</dbReference>
<keyword evidence="3" id="KW-0540">Nuclease</keyword>
<reference evidence="7" key="1">
    <citation type="journal article" date="2020" name="Nat. Genet.">
        <title>Genomic diversifications of five Gossypium allopolyploid species and their impact on cotton improvement.</title>
        <authorList>
            <person name="Chen Z.J."/>
            <person name="Sreedasyam A."/>
            <person name="Ando A."/>
            <person name="Song Q."/>
            <person name="De Santiago L.M."/>
            <person name="Hulse-Kemp A.M."/>
            <person name="Ding M."/>
            <person name="Ye W."/>
            <person name="Kirkbride R.C."/>
            <person name="Jenkins J."/>
            <person name="Plott C."/>
            <person name="Lovell J."/>
            <person name="Lin Y.M."/>
            <person name="Vaughn R."/>
            <person name="Liu B."/>
            <person name="Simpson S."/>
            <person name="Scheffler B.E."/>
            <person name="Wen L."/>
            <person name="Saski C.A."/>
            <person name="Grover C.E."/>
            <person name="Hu G."/>
            <person name="Conover J.L."/>
            <person name="Carlson J.W."/>
            <person name="Shu S."/>
            <person name="Boston L.B."/>
            <person name="Williams M."/>
            <person name="Peterson D.G."/>
            <person name="McGee K."/>
            <person name="Jones D.C."/>
            <person name="Wendel J.F."/>
            <person name="Stelly D.M."/>
            <person name="Grimwood J."/>
            <person name="Schmutz J."/>
        </authorList>
    </citation>
    <scope>NUCLEOTIDE SEQUENCE [LARGE SCALE GENOMIC DNA]</scope>
    <source>
        <strain evidence="7">cv. TM-1</strain>
    </source>
</reference>
<dbReference type="PANTHER" id="PTHR37984">
    <property type="entry name" value="PROTEIN CBG26694"/>
    <property type="match status" value="1"/>
</dbReference>
<dbReference type="PROSITE" id="PS50158">
    <property type="entry name" value="ZF_CCHC"/>
    <property type="match status" value="1"/>
</dbReference>
<protein>
    <recommendedName>
        <fullName evidence="6">CCHC-type domain-containing protein</fullName>
    </recommendedName>
</protein>
<evidence type="ECO:0000313" key="8">
    <source>
        <dbReference type="RefSeq" id="XP_016700110.1"/>
    </source>
</evidence>
<proteinExistence type="predicted"/>
<keyword evidence="1" id="KW-0808">Transferase</keyword>
<dbReference type="InterPro" id="IPR021109">
    <property type="entry name" value="Peptidase_aspartic_dom_sf"/>
</dbReference>
<dbReference type="RefSeq" id="XP_016700110.1">
    <property type="nucleotide sequence ID" value="XM_016844621.1"/>
</dbReference>
<evidence type="ECO:0000256" key="2">
    <source>
        <dbReference type="ARBA" id="ARBA00022695"/>
    </source>
</evidence>
<dbReference type="SUPFAM" id="SSF57756">
    <property type="entry name" value="Retrovirus zinc finger-like domains"/>
    <property type="match status" value="1"/>
</dbReference>
<dbReference type="PANTHER" id="PTHR37984:SF5">
    <property type="entry name" value="PROTEIN NYNRIN-LIKE"/>
    <property type="match status" value="1"/>
</dbReference>
<dbReference type="GO" id="GO:0004519">
    <property type="term" value="F:endonuclease activity"/>
    <property type="evidence" value="ECO:0007669"/>
    <property type="project" value="UniProtKB-KW"/>
</dbReference>
<name>A0A1U8KC88_GOSHI</name>
<keyword evidence="5" id="KW-0863">Zinc-finger</keyword>
<dbReference type="Pfam" id="PF08284">
    <property type="entry name" value="RVP_2"/>
    <property type="match status" value="1"/>
</dbReference>
<keyword evidence="2" id="KW-0548">Nucleotidyltransferase</keyword>
<dbReference type="InterPro" id="IPR043502">
    <property type="entry name" value="DNA/RNA_pol_sf"/>
</dbReference>
<evidence type="ECO:0000259" key="6">
    <source>
        <dbReference type="PROSITE" id="PS50158"/>
    </source>
</evidence>
<dbReference type="GeneID" id="107915462"/>
<dbReference type="InterPro" id="IPR001878">
    <property type="entry name" value="Znf_CCHC"/>
</dbReference>
<dbReference type="STRING" id="3635.A0A1U8KC88"/>
<evidence type="ECO:0000256" key="1">
    <source>
        <dbReference type="ARBA" id="ARBA00022679"/>
    </source>
</evidence>
<evidence type="ECO:0000256" key="4">
    <source>
        <dbReference type="ARBA" id="ARBA00022759"/>
    </source>
</evidence>
<dbReference type="Gene3D" id="2.40.70.10">
    <property type="entry name" value="Acid Proteases"/>
    <property type="match status" value="1"/>
</dbReference>
<dbReference type="InterPro" id="IPR043128">
    <property type="entry name" value="Rev_trsase/Diguanyl_cyclase"/>
</dbReference>
<keyword evidence="5" id="KW-0862">Zinc</keyword>
<keyword evidence="4" id="KW-0378">Hydrolase</keyword>
<dbReference type="SUPFAM" id="SSF56672">
    <property type="entry name" value="DNA/RNA polymerases"/>
    <property type="match status" value="1"/>
</dbReference>
<keyword evidence="5" id="KW-0479">Metal-binding</keyword>
<dbReference type="AlphaFoldDB" id="A0A1U8KC88"/>
<organism evidence="7 8">
    <name type="scientific">Gossypium hirsutum</name>
    <name type="common">Upland cotton</name>
    <name type="synonym">Gossypium mexicanum</name>
    <dbReference type="NCBI Taxonomy" id="3635"/>
    <lineage>
        <taxon>Eukaryota</taxon>
        <taxon>Viridiplantae</taxon>
        <taxon>Streptophyta</taxon>
        <taxon>Embryophyta</taxon>
        <taxon>Tracheophyta</taxon>
        <taxon>Spermatophyta</taxon>
        <taxon>Magnoliopsida</taxon>
        <taxon>eudicotyledons</taxon>
        <taxon>Gunneridae</taxon>
        <taxon>Pentapetalae</taxon>
        <taxon>rosids</taxon>
        <taxon>malvids</taxon>
        <taxon>Malvales</taxon>
        <taxon>Malvaceae</taxon>
        <taxon>Malvoideae</taxon>
        <taxon>Gossypium</taxon>
    </lineage>
</organism>
<dbReference type="GO" id="GO:0003676">
    <property type="term" value="F:nucleic acid binding"/>
    <property type="evidence" value="ECO:0007669"/>
    <property type="project" value="InterPro"/>
</dbReference>
<dbReference type="SMART" id="SM00343">
    <property type="entry name" value="ZnF_C2HC"/>
    <property type="match status" value="1"/>
</dbReference>